<dbReference type="SUPFAM" id="SSF55729">
    <property type="entry name" value="Acyl-CoA N-acyltransferases (Nat)"/>
    <property type="match status" value="1"/>
</dbReference>
<dbReference type="EMBL" id="DXBC01000053">
    <property type="protein sequence ID" value="HIZ78870.1"/>
    <property type="molecule type" value="Genomic_DNA"/>
</dbReference>
<dbReference type="Gene3D" id="3.40.630.30">
    <property type="match status" value="1"/>
</dbReference>
<dbReference type="InterPro" id="IPR052777">
    <property type="entry name" value="Acetyltransferase_Enz"/>
</dbReference>
<organism evidence="2 3">
    <name type="scientific">Candidatus Lachnoclostridium stercorigallinarum</name>
    <dbReference type="NCBI Taxonomy" id="2838634"/>
    <lineage>
        <taxon>Bacteria</taxon>
        <taxon>Bacillati</taxon>
        <taxon>Bacillota</taxon>
        <taxon>Clostridia</taxon>
        <taxon>Lachnospirales</taxon>
        <taxon>Lachnospiraceae</taxon>
    </lineage>
</organism>
<dbReference type="InterPro" id="IPR000182">
    <property type="entry name" value="GNAT_dom"/>
</dbReference>
<evidence type="ECO:0000313" key="2">
    <source>
        <dbReference type="EMBL" id="HIZ78870.1"/>
    </source>
</evidence>
<dbReference type="PANTHER" id="PTHR43305:SF1">
    <property type="entry name" value="FAMILY N-ACETYLTRANSFERASE, PUTATIVE (AFU_ORTHOLOGUE AFUA_2G01380)-RELATED"/>
    <property type="match status" value="1"/>
</dbReference>
<evidence type="ECO:0000259" key="1">
    <source>
        <dbReference type="PROSITE" id="PS51186"/>
    </source>
</evidence>
<reference evidence="2" key="1">
    <citation type="journal article" date="2021" name="PeerJ">
        <title>Extensive microbial diversity within the chicken gut microbiome revealed by metagenomics and culture.</title>
        <authorList>
            <person name="Gilroy R."/>
            <person name="Ravi A."/>
            <person name="Getino M."/>
            <person name="Pursley I."/>
            <person name="Horton D.L."/>
            <person name="Alikhan N.F."/>
            <person name="Baker D."/>
            <person name="Gharbi K."/>
            <person name="Hall N."/>
            <person name="Watson M."/>
            <person name="Adriaenssens E.M."/>
            <person name="Foster-Nyarko E."/>
            <person name="Jarju S."/>
            <person name="Secka A."/>
            <person name="Antonio M."/>
            <person name="Oren A."/>
            <person name="Chaudhuri R.R."/>
            <person name="La Ragione R."/>
            <person name="Hildebrand F."/>
            <person name="Pallen M.J."/>
        </authorList>
    </citation>
    <scope>NUCLEOTIDE SEQUENCE</scope>
    <source>
        <strain evidence="2">ChiBcec1-1093</strain>
    </source>
</reference>
<gene>
    <name evidence="2" type="ORF">IAA17_03700</name>
</gene>
<sequence>MKITDGTPYIAQVGEMIREYTGWLGRDLSFQHLEEELADLAGKYTPPEGELLVALEGEEPAGMVAYHRHSRARCEMKRLYVRPQWRGQGVGDLLVEGIIGRAARAGYEEMVLDTLKPMKAAIHLYERAGFRECPPYYHNPMEDVLYFRKELKR</sequence>
<proteinExistence type="predicted"/>
<dbReference type="AlphaFoldDB" id="A0A9D2GGU3"/>
<dbReference type="Pfam" id="PF00583">
    <property type="entry name" value="Acetyltransf_1"/>
    <property type="match status" value="1"/>
</dbReference>
<name>A0A9D2GGU3_9FIRM</name>
<protein>
    <submittedName>
        <fullName evidence="2">GNAT family N-acetyltransferase</fullName>
    </submittedName>
</protein>
<dbReference type="PANTHER" id="PTHR43305">
    <property type="entry name" value="FAMILY N-ACETYLTRANSFERASE, PUTATIVE (AFU_ORTHOLOGUE AFUA_2G01380)-RELATED"/>
    <property type="match status" value="1"/>
</dbReference>
<dbReference type="GO" id="GO:0016747">
    <property type="term" value="F:acyltransferase activity, transferring groups other than amino-acyl groups"/>
    <property type="evidence" value="ECO:0007669"/>
    <property type="project" value="InterPro"/>
</dbReference>
<comment type="caution">
    <text evidence="2">The sequence shown here is derived from an EMBL/GenBank/DDBJ whole genome shotgun (WGS) entry which is preliminary data.</text>
</comment>
<reference evidence="2" key="2">
    <citation type="submission" date="2021-04" db="EMBL/GenBank/DDBJ databases">
        <authorList>
            <person name="Gilroy R."/>
        </authorList>
    </citation>
    <scope>NUCLEOTIDE SEQUENCE</scope>
    <source>
        <strain evidence="2">ChiBcec1-1093</strain>
    </source>
</reference>
<evidence type="ECO:0000313" key="3">
    <source>
        <dbReference type="Proteomes" id="UP000824101"/>
    </source>
</evidence>
<dbReference type="InterPro" id="IPR016181">
    <property type="entry name" value="Acyl_CoA_acyltransferase"/>
</dbReference>
<accession>A0A9D2GGU3</accession>
<feature type="domain" description="N-acetyltransferase" evidence="1">
    <location>
        <begin position="1"/>
        <end position="152"/>
    </location>
</feature>
<dbReference type="PROSITE" id="PS51186">
    <property type="entry name" value="GNAT"/>
    <property type="match status" value="1"/>
</dbReference>
<dbReference type="Proteomes" id="UP000824101">
    <property type="component" value="Unassembled WGS sequence"/>
</dbReference>
<dbReference type="CDD" id="cd04301">
    <property type="entry name" value="NAT_SF"/>
    <property type="match status" value="1"/>
</dbReference>